<sequence>MAQGGDIIIRFENVSFEYGPTKPILEEVSFPVRRGSKFTLMGQNGAGKSTLFGLITKTLRPESGNIHIVNGVTIAMSRQVIPRGELDLTVRAFFEKCFPKKVYDIDPKIDEVLEIVNLKGHTKIHDRIVKSFSGGQQARLLLASALIQNPDVLLLDEPTNNLDKAGIAHLTDFLKDYKKTCIVISHDADFLNSFTEGVLYLNIHTRKLEQYVGNYFDVVKQISIQIEKENRKNALLAKEIQANKEKANFFAMKGGQMRMVAKRMREKAEEMEEEKVDIRKEDRTIRPFVIPAQPEITGEILHLSSFTMLKNHMPVQRITKISLKRKHHLLLAGPNGIGKSTLLETIASGTSEGATIAPGVRVGYYRQDFSTLNFDESVYESLRHAIESVDGKFDEERMRSVAASFLITNDVIRTKIGALSEGQKGLVAFARLVLERPGLLILDEPTNHINFRHLPVIAKALDQYEGAMILVSHVPEFVKQIRIDEVLDLEK</sequence>
<dbReference type="InterPro" id="IPR003593">
    <property type="entry name" value="AAA+_ATPase"/>
</dbReference>
<dbReference type="CDD" id="cd03221">
    <property type="entry name" value="ABCF_EF-3"/>
    <property type="match status" value="1"/>
</dbReference>
<dbReference type="Proteomes" id="UP000178817">
    <property type="component" value="Unassembled WGS sequence"/>
</dbReference>
<evidence type="ECO:0000256" key="3">
    <source>
        <dbReference type="ARBA" id="ARBA00022840"/>
    </source>
</evidence>
<dbReference type="GO" id="GO:0005524">
    <property type="term" value="F:ATP binding"/>
    <property type="evidence" value="ECO:0007669"/>
    <property type="project" value="UniProtKB-KW"/>
</dbReference>
<gene>
    <name evidence="6" type="ORF">A3B07_01025</name>
</gene>
<dbReference type="InterPro" id="IPR027417">
    <property type="entry name" value="P-loop_NTPase"/>
</dbReference>
<proteinExistence type="predicted"/>
<evidence type="ECO:0000313" key="7">
    <source>
        <dbReference type="Proteomes" id="UP000178817"/>
    </source>
</evidence>
<keyword evidence="2" id="KW-0547">Nucleotide-binding</keyword>
<dbReference type="InterPro" id="IPR017871">
    <property type="entry name" value="ABC_transporter-like_CS"/>
</dbReference>
<accession>A0A1G2SDG2</accession>
<dbReference type="EMBL" id="MHUV01000004">
    <property type="protein sequence ID" value="OHA82689.1"/>
    <property type="molecule type" value="Genomic_DNA"/>
</dbReference>
<keyword evidence="1" id="KW-0677">Repeat</keyword>
<dbReference type="PROSITE" id="PS50893">
    <property type="entry name" value="ABC_TRANSPORTER_2"/>
    <property type="match status" value="1"/>
</dbReference>
<reference evidence="6 7" key="1">
    <citation type="journal article" date="2016" name="Nat. Commun.">
        <title>Thousands of microbial genomes shed light on interconnected biogeochemical processes in an aquifer system.</title>
        <authorList>
            <person name="Anantharaman K."/>
            <person name="Brown C.T."/>
            <person name="Hug L.A."/>
            <person name="Sharon I."/>
            <person name="Castelle C.J."/>
            <person name="Probst A.J."/>
            <person name="Thomas B.C."/>
            <person name="Singh A."/>
            <person name="Wilkins M.J."/>
            <person name="Karaoz U."/>
            <person name="Brodie E.L."/>
            <person name="Williams K.H."/>
            <person name="Hubbard S.S."/>
            <person name="Banfield J.F."/>
        </authorList>
    </citation>
    <scope>NUCLEOTIDE SEQUENCE [LARGE SCALE GENOMIC DNA]</scope>
</reference>
<dbReference type="InterPro" id="IPR050611">
    <property type="entry name" value="ABCF"/>
</dbReference>
<dbReference type="STRING" id="1802726.A3B07_01025"/>
<feature type="coiled-coil region" evidence="4">
    <location>
        <begin position="219"/>
        <end position="284"/>
    </location>
</feature>
<keyword evidence="3" id="KW-0067">ATP-binding</keyword>
<protein>
    <recommendedName>
        <fullName evidence="5">ABC transporter domain-containing protein</fullName>
    </recommendedName>
</protein>
<dbReference type="SUPFAM" id="SSF52540">
    <property type="entry name" value="P-loop containing nucleoside triphosphate hydrolases"/>
    <property type="match status" value="2"/>
</dbReference>
<evidence type="ECO:0000313" key="6">
    <source>
        <dbReference type="EMBL" id="OHA82689.1"/>
    </source>
</evidence>
<feature type="domain" description="ABC transporter" evidence="5">
    <location>
        <begin position="9"/>
        <end position="228"/>
    </location>
</feature>
<evidence type="ECO:0000259" key="5">
    <source>
        <dbReference type="PROSITE" id="PS50893"/>
    </source>
</evidence>
<name>A0A1G2SDG2_9BACT</name>
<evidence type="ECO:0000256" key="2">
    <source>
        <dbReference type="ARBA" id="ARBA00022741"/>
    </source>
</evidence>
<keyword evidence="4" id="KW-0175">Coiled coil</keyword>
<dbReference type="PROSITE" id="PS00211">
    <property type="entry name" value="ABC_TRANSPORTER_1"/>
    <property type="match status" value="1"/>
</dbReference>
<organism evidence="6 7">
    <name type="scientific">Candidatus Yonathbacteria bacterium RIFCSPLOWO2_01_FULL_43_27</name>
    <dbReference type="NCBI Taxonomy" id="1802726"/>
    <lineage>
        <taxon>Bacteria</taxon>
        <taxon>Candidatus Yonathiibacteriota</taxon>
    </lineage>
</organism>
<dbReference type="PANTHER" id="PTHR19211">
    <property type="entry name" value="ATP-BINDING TRANSPORT PROTEIN-RELATED"/>
    <property type="match status" value="1"/>
</dbReference>
<dbReference type="AlphaFoldDB" id="A0A1G2SDG2"/>
<dbReference type="SMART" id="SM00382">
    <property type="entry name" value="AAA"/>
    <property type="match status" value="2"/>
</dbReference>
<dbReference type="Gene3D" id="3.40.50.300">
    <property type="entry name" value="P-loop containing nucleotide triphosphate hydrolases"/>
    <property type="match status" value="2"/>
</dbReference>
<dbReference type="PANTHER" id="PTHR19211:SF14">
    <property type="entry name" value="ATP-BINDING CASSETTE SUB-FAMILY F MEMBER 1"/>
    <property type="match status" value="1"/>
</dbReference>
<dbReference type="Pfam" id="PF00005">
    <property type="entry name" value="ABC_tran"/>
    <property type="match status" value="2"/>
</dbReference>
<evidence type="ECO:0000256" key="4">
    <source>
        <dbReference type="SAM" id="Coils"/>
    </source>
</evidence>
<dbReference type="InterPro" id="IPR003439">
    <property type="entry name" value="ABC_transporter-like_ATP-bd"/>
</dbReference>
<dbReference type="GO" id="GO:0016887">
    <property type="term" value="F:ATP hydrolysis activity"/>
    <property type="evidence" value="ECO:0007669"/>
    <property type="project" value="InterPro"/>
</dbReference>
<evidence type="ECO:0000256" key="1">
    <source>
        <dbReference type="ARBA" id="ARBA00022737"/>
    </source>
</evidence>
<comment type="caution">
    <text evidence="6">The sequence shown here is derived from an EMBL/GenBank/DDBJ whole genome shotgun (WGS) entry which is preliminary data.</text>
</comment>